<dbReference type="SMART" id="SM00256">
    <property type="entry name" value="FBOX"/>
    <property type="match status" value="1"/>
</dbReference>
<protein>
    <recommendedName>
        <fullName evidence="1">F-box domain-containing protein</fullName>
    </recommendedName>
</protein>
<comment type="caution">
    <text evidence="2">The sequence shown here is derived from an EMBL/GenBank/DDBJ whole genome shotgun (WGS) entry which is preliminary data.</text>
</comment>
<dbReference type="Proteomes" id="UP001385951">
    <property type="component" value="Unassembled WGS sequence"/>
</dbReference>
<dbReference type="InterPro" id="IPR001810">
    <property type="entry name" value="F-box_dom"/>
</dbReference>
<keyword evidence="3" id="KW-1185">Reference proteome</keyword>
<accession>A0AAW0GC97</accession>
<organism evidence="2 3">
    <name type="scientific">Cerrena zonata</name>
    <dbReference type="NCBI Taxonomy" id="2478898"/>
    <lineage>
        <taxon>Eukaryota</taxon>
        <taxon>Fungi</taxon>
        <taxon>Dikarya</taxon>
        <taxon>Basidiomycota</taxon>
        <taxon>Agaricomycotina</taxon>
        <taxon>Agaricomycetes</taxon>
        <taxon>Polyporales</taxon>
        <taxon>Cerrenaceae</taxon>
        <taxon>Cerrena</taxon>
    </lineage>
</organism>
<reference evidence="2 3" key="1">
    <citation type="submission" date="2022-09" db="EMBL/GenBank/DDBJ databases">
        <authorList>
            <person name="Palmer J.M."/>
        </authorList>
    </citation>
    <scope>NUCLEOTIDE SEQUENCE [LARGE SCALE GENOMIC DNA]</scope>
    <source>
        <strain evidence="2 3">DSM 7382</strain>
    </source>
</reference>
<evidence type="ECO:0000259" key="1">
    <source>
        <dbReference type="SMART" id="SM00256"/>
    </source>
</evidence>
<dbReference type="EMBL" id="JASBNA010000012">
    <property type="protein sequence ID" value="KAK7687759.1"/>
    <property type="molecule type" value="Genomic_DNA"/>
</dbReference>
<proteinExistence type="predicted"/>
<name>A0AAW0GC97_9APHY</name>
<evidence type="ECO:0000313" key="2">
    <source>
        <dbReference type="EMBL" id="KAK7687759.1"/>
    </source>
</evidence>
<sequence length="500" mass="56012">MTPTDTIPDEIWLHIALFAELKALFALRLTCRKLSLLTHDRLIWIKHLQTMAHHDPIPPVTSRLLSPYYTCDSEREAGTSTVEAWCGYVRQTKNSWLNSRSASWPLNIEEALDPGSGLQDKFPLTILSIDVFRDRWLLVVYREKLLELWDLYPQLSTGLHPDALNTHPSESVCRVRVQNPRLAEGTSCASTLTADGTTLVVGVTGDPSVTLLFRFPLDFSNAGRIRAYTVTEYQTPSQLHQIRTLSPETNIIIFSRLHAVTVMHMETHEAWLVSAEEDDEETWNGVIGAIPLIERQLLCVKAHSVEFMTCMQSEATPIADPNIIRHRLAPSTTFRSVSFSTPCVTQDGDDTSVSVTFLAYDSLHGIYNYRVIADFVSSSFIPVKMTLELLAVHEMAQLTATTRAGYTPGARAFVSACALGLQGRRGVWVQRKRNSMERALYAFTMDPNREAKEGEAAPIEEKLIYVENSFDLRDDITHCAFAESTGLVILGKRSGELLVV</sequence>
<evidence type="ECO:0000313" key="3">
    <source>
        <dbReference type="Proteomes" id="UP001385951"/>
    </source>
</evidence>
<feature type="domain" description="F-box" evidence="1">
    <location>
        <begin position="7"/>
        <end position="47"/>
    </location>
</feature>
<dbReference type="InterPro" id="IPR036047">
    <property type="entry name" value="F-box-like_dom_sf"/>
</dbReference>
<gene>
    <name evidence="2" type="ORF">QCA50_008978</name>
</gene>
<dbReference type="AlphaFoldDB" id="A0AAW0GC97"/>
<dbReference type="SUPFAM" id="SSF81383">
    <property type="entry name" value="F-box domain"/>
    <property type="match status" value="1"/>
</dbReference>
<dbReference type="Gene3D" id="1.20.1280.50">
    <property type="match status" value="1"/>
</dbReference>
<dbReference type="Pfam" id="PF12937">
    <property type="entry name" value="F-box-like"/>
    <property type="match status" value="1"/>
</dbReference>